<organism evidence="1 2">
    <name type="scientific">Vespula maculifrons</name>
    <name type="common">Eastern yellow jacket</name>
    <name type="synonym">Wasp</name>
    <dbReference type="NCBI Taxonomy" id="7453"/>
    <lineage>
        <taxon>Eukaryota</taxon>
        <taxon>Metazoa</taxon>
        <taxon>Ecdysozoa</taxon>
        <taxon>Arthropoda</taxon>
        <taxon>Hexapoda</taxon>
        <taxon>Insecta</taxon>
        <taxon>Pterygota</taxon>
        <taxon>Neoptera</taxon>
        <taxon>Endopterygota</taxon>
        <taxon>Hymenoptera</taxon>
        <taxon>Apocrita</taxon>
        <taxon>Aculeata</taxon>
        <taxon>Vespoidea</taxon>
        <taxon>Vespidae</taxon>
        <taxon>Vespinae</taxon>
        <taxon>Vespula</taxon>
    </lineage>
</organism>
<dbReference type="AlphaFoldDB" id="A0ABD2AKZ7"/>
<reference evidence="1 2" key="1">
    <citation type="journal article" date="2024" name="Ann. Entomol. Soc. Am.">
        <title>Genomic analyses of the southern and eastern yellowjacket wasps (Hymenoptera: Vespidae) reveal evolutionary signatures of social life.</title>
        <authorList>
            <person name="Catto M.A."/>
            <person name="Caine P.B."/>
            <person name="Orr S.E."/>
            <person name="Hunt B.G."/>
            <person name="Goodisman M.A.D."/>
        </authorList>
    </citation>
    <scope>NUCLEOTIDE SEQUENCE [LARGE SCALE GENOMIC DNA]</scope>
    <source>
        <strain evidence="1">232</strain>
        <tissue evidence="1">Head and thorax</tissue>
    </source>
</reference>
<dbReference type="Proteomes" id="UP001607303">
    <property type="component" value="Unassembled WGS sequence"/>
</dbReference>
<proteinExistence type="predicted"/>
<name>A0ABD2AKZ7_VESMC</name>
<sequence length="199" mass="22106">MRCYCACCSCDYVPISLDTARMVLAEPLPWCTRPFVIARSLRSPRGFTVPQRFEIFGYLLEKLKIRLDYVGTDMDTATATATVTATTLATTTMLQRKGEKNGEKGFRTTQRALILLGKGASIVYVARLAKLEPILVGAAGKLGRKRVVVEFQHRTRGKLSLTVYGDTKYETPYLPTPTLGGNITANEITLLKVTYFVVR</sequence>
<accession>A0ABD2AKZ7</accession>
<comment type="caution">
    <text evidence="1">The sequence shown here is derived from an EMBL/GenBank/DDBJ whole genome shotgun (WGS) entry which is preliminary data.</text>
</comment>
<protein>
    <submittedName>
        <fullName evidence="1">Uncharacterized protein</fullName>
    </submittedName>
</protein>
<keyword evidence="2" id="KW-1185">Reference proteome</keyword>
<gene>
    <name evidence="1" type="ORF">V1477_020108</name>
</gene>
<evidence type="ECO:0000313" key="2">
    <source>
        <dbReference type="Proteomes" id="UP001607303"/>
    </source>
</evidence>
<evidence type="ECO:0000313" key="1">
    <source>
        <dbReference type="EMBL" id="KAL2721288.1"/>
    </source>
</evidence>
<dbReference type="EMBL" id="JAYRBN010000116">
    <property type="protein sequence ID" value="KAL2721288.1"/>
    <property type="molecule type" value="Genomic_DNA"/>
</dbReference>